<dbReference type="KEGG" id="lth:KLTH0H00506g"/>
<dbReference type="AlphaFoldDB" id="C5E1X8"/>
<keyword evidence="5" id="KW-1185">Reference proteome</keyword>
<evidence type="ECO:0000256" key="1">
    <source>
        <dbReference type="ARBA" id="ARBA00001968"/>
    </source>
</evidence>
<reference evidence="4 5" key="1">
    <citation type="journal article" date="2009" name="Genome Res.">
        <title>Comparative genomics of protoploid Saccharomycetaceae.</title>
        <authorList>
            <consortium name="The Genolevures Consortium"/>
            <person name="Souciet J.-L."/>
            <person name="Dujon B."/>
            <person name="Gaillardin C."/>
            <person name="Johnston M."/>
            <person name="Baret P.V."/>
            <person name="Cliften P."/>
            <person name="Sherman D.J."/>
            <person name="Weissenbach J."/>
            <person name="Westhof E."/>
            <person name="Wincker P."/>
            <person name="Jubin C."/>
            <person name="Poulain J."/>
            <person name="Barbe V."/>
            <person name="Segurens B."/>
            <person name="Artiguenave F."/>
            <person name="Anthouard V."/>
            <person name="Vacherie B."/>
            <person name="Val M.-E."/>
            <person name="Fulton R.S."/>
            <person name="Minx P."/>
            <person name="Wilson R."/>
            <person name="Durrens P."/>
            <person name="Jean G."/>
            <person name="Marck C."/>
            <person name="Martin T."/>
            <person name="Nikolski M."/>
            <person name="Rolland T."/>
            <person name="Seret M.-L."/>
            <person name="Casaregola S."/>
            <person name="Despons L."/>
            <person name="Fairhead C."/>
            <person name="Fischer G."/>
            <person name="Lafontaine I."/>
            <person name="Leh V."/>
            <person name="Lemaire M."/>
            <person name="de Montigny J."/>
            <person name="Neuveglise C."/>
            <person name="Thierry A."/>
            <person name="Blanc-Lenfle I."/>
            <person name="Bleykasten C."/>
            <person name="Diffels J."/>
            <person name="Fritsch E."/>
            <person name="Frangeul L."/>
            <person name="Goeffon A."/>
            <person name="Jauniaux N."/>
            <person name="Kachouri-Lafond R."/>
            <person name="Payen C."/>
            <person name="Potier S."/>
            <person name="Pribylova L."/>
            <person name="Ozanne C."/>
            <person name="Richard G.-F."/>
            <person name="Sacerdot C."/>
            <person name="Straub M.-L."/>
            <person name="Talla E."/>
        </authorList>
    </citation>
    <scope>NUCLEOTIDE SEQUENCE [LARGE SCALE GENOMIC DNA]</scope>
    <source>
        <strain evidence="5">ATCC 56472 / CBS 6340 / NRRL Y-8284</strain>
    </source>
</reference>
<dbReference type="OrthoDB" id="4035904at2759"/>
<comment type="cofactor">
    <cofactor evidence="1">
        <name>a divalent metal cation</name>
        <dbReference type="ChEBI" id="CHEBI:60240"/>
    </cofactor>
</comment>
<dbReference type="InParanoid" id="C5E1X8"/>
<dbReference type="HOGENOM" id="CLU_758796_0_0_1"/>
<evidence type="ECO:0000256" key="2">
    <source>
        <dbReference type="ARBA" id="ARBA00022723"/>
    </source>
</evidence>
<feature type="domain" description="DDE Tnp4" evidence="3">
    <location>
        <begin position="244"/>
        <end position="365"/>
    </location>
</feature>
<keyword evidence="2" id="KW-0479">Metal-binding</keyword>
<dbReference type="EMBL" id="CU928180">
    <property type="protein sequence ID" value="CAR30039.1"/>
    <property type="molecule type" value="Genomic_DNA"/>
</dbReference>
<dbReference type="eggNOG" id="ENOG502RZYI">
    <property type="taxonomic scope" value="Eukaryota"/>
</dbReference>
<accession>C5E1X8</accession>
<evidence type="ECO:0000313" key="5">
    <source>
        <dbReference type="Proteomes" id="UP000002036"/>
    </source>
</evidence>
<organism evidence="4 5">
    <name type="scientific">Lachancea thermotolerans (strain ATCC 56472 / CBS 6340 / NRRL Y-8284)</name>
    <name type="common">Yeast</name>
    <name type="synonym">Kluyveromyces thermotolerans</name>
    <dbReference type="NCBI Taxonomy" id="559295"/>
    <lineage>
        <taxon>Eukaryota</taxon>
        <taxon>Fungi</taxon>
        <taxon>Dikarya</taxon>
        <taxon>Ascomycota</taxon>
        <taxon>Saccharomycotina</taxon>
        <taxon>Saccharomycetes</taxon>
        <taxon>Saccharomycetales</taxon>
        <taxon>Saccharomycetaceae</taxon>
        <taxon>Lachancea</taxon>
    </lineage>
</organism>
<proteinExistence type="predicted"/>
<sequence>MMKTSDVERLAYLHQERHLKNDGFCEFIENVATNQYLLRYTYGNLVIRQATNKLTQRTPQLVLETLEDNGVFHNEERILIEKFTEQLIANQIQFETRKRSRGRGKNFCYNKNYHSGGKFKLKYTNTDFRKLTGFCRSDFDRVVEALKMPSYIGAYSLDAFECFFIFVVRLKSGCTYTVLTSLCGREASTISRIITFVTCYLFHIASSCLSVTNASWLAGRLANIDQSLLSSSRSISNSRIVGFIDGTHVKIARPHGNARLENAAYSGHKKTHTLKYQAVTTPDGICIDLAGPFAGSQHDSFLFANSGLYRRLKPALKVGGIQYRISGDPAYRSSDLLTVGYKGQNLTNGQKEYNKILSGSRVSIE</sequence>
<dbReference type="GO" id="GO:0046872">
    <property type="term" value="F:metal ion binding"/>
    <property type="evidence" value="ECO:0007669"/>
    <property type="project" value="UniProtKB-KW"/>
</dbReference>
<dbReference type="RefSeq" id="XP_002555901.1">
    <property type="nucleotide sequence ID" value="XM_002555855.1"/>
</dbReference>
<dbReference type="Proteomes" id="UP000002036">
    <property type="component" value="Chromosome H"/>
</dbReference>
<dbReference type="Pfam" id="PF13359">
    <property type="entry name" value="DDE_Tnp_4"/>
    <property type="match status" value="1"/>
</dbReference>
<dbReference type="InterPro" id="IPR027806">
    <property type="entry name" value="HARBI1_dom"/>
</dbReference>
<dbReference type="GeneID" id="8294213"/>
<evidence type="ECO:0000313" key="4">
    <source>
        <dbReference type="EMBL" id="CAR30039.1"/>
    </source>
</evidence>
<gene>
    <name evidence="4" type="ordered locus">KLTH0H00506g</name>
</gene>
<evidence type="ECO:0000259" key="3">
    <source>
        <dbReference type="Pfam" id="PF13359"/>
    </source>
</evidence>
<protein>
    <submittedName>
        <fullName evidence="4">KLTH0H00506p</fullName>
    </submittedName>
</protein>
<name>C5E1X8_LACTC</name>
<dbReference type="STRING" id="559295.C5E1X8"/>